<evidence type="ECO:0000259" key="14">
    <source>
        <dbReference type="Pfam" id="PF08263"/>
    </source>
</evidence>
<evidence type="ECO:0000313" key="16">
    <source>
        <dbReference type="Proteomes" id="UP000594261"/>
    </source>
</evidence>
<keyword evidence="6" id="KW-0812">Transmembrane</keyword>
<dbReference type="InterPro" id="IPR032675">
    <property type="entry name" value="LRR_dom_sf"/>
</dbReference>
<accession>A0A7N2R8Q5</accession>
<protein>
    <recommendedName>
        <fullName evidence="14">Leucine-rich repeat-containing N-terminal plant-type domain-containing protein</fullName>
    </recommendedName>
</protein>
<reference evidence="15" key="2">
    <citation type="submission" date="2021-01" db="UniProtKB">
        <authorList>
            <consortium name="EnsemblPlants"/>
        </authorList>
    </citation>
    <scope>IDENTIFICATION</scope>
</reference>
<dbReference type="SUPFAM" id="SSF52047">
    <property type="entry name" value="RNI-like"/>
    <property type="match status" value="1"/>
</dbReference>
<reference evidence="15 16" key="1">
    <citation type="journal article" date="2016" name="G3 (Bethesda)">
        <title>First Draft Assembly and Annotation of the Genome of a California Endemic Oak Quercus lobata Nee (Fagaceae).</title>
        <authorList>
            <person name="Sork V.L."/>
            <person name="Fitz-Gibbon S.T."/>
            <person name="Puiu D."/>
            <person name="Crepeau M."/>
            <person name="Gugger P.F."/>
            <person name="Sherman R."/>
            <person name="Stevens K."/>
            <person name="Langley C.H."/>
            <person name="Pellegrini M."/>
            <person name="Salzberg S.L."/>
        </authorList>
    </citation>
    <scope>NUCLEOTIDE SEQUENCE [LARGE SCALE GENOMIC DNA]</scope>
    <source>
        <strain evidence="15 16">cv. SW786</strain>
    </source>
</reference>
<keyword evidence="11" id="KW-0675">Receptor</keyword>
<dbReference type="SUPFAM" id="SSF52058">
    <property type="entry name" value="L domain-like"/>
    <property type="match status" value="2"/>
</dbReference>
<evidence type="ECO:0000256" key="4">
    <source>
        <dbReference type="ARBA" id="ARBA00022553"/>
    </source>
</evidence>
<evidence type="ECO:0000256" key="7">
    <source>
        <dbReference type="ARBA" id="ARBA00022729"/>
    </source>
</evidence>
<evidence type="ECO:0000313" key="15">
    <source>
        <dbReference type="EnsemblPlants" id="QL08p008451:mrna"/>
    </source>
</evidence>
<dbReference type="InterPro" id="IPR013210">
    <property type="entry name" value="LRR_N_plant-typ"/>
</dbReference>
<feature type="chain" id="PRO_5029645857" description="Leucine-rich repeat-containing N-terminal plant-type domain-containing protein" evidence="13">
    <location>
        <begin position="30"/>
        <end position="1044"/>
    </location>
</feature>
<evidence type="ECO:0000256" key="10">
    <source>
        <dbReference type="ARBA" id="ARBA00023136"/>
    </source>
</evidence>
<dbReference type="FunFam" id="3.80.10.10:FF:000383">
    <property type="entry name" value="Leucine-rich repeat receptor protein kinase EMS1"/>
    <property type="match status" value="1"/>
</dbReference>
<dbReference type="PROSITE" id="PS51450">
    <property type="entry name" value="LRR"/>
    <property type="match status" value="1"/>
</dbReference>
<dbReference type="InterPro" id="IPR003591">
    <property type="entry name" value="Leu-rich_rpt_typical-subtyp"/>
</dbReference>
<feature type="signal peptide" evidence="13">
    <location>
        <begin position="1"/>
        <end position="29"/>
    </location>
</feature>
<evidence type="ECO:0000256" key="12">
    <source>
        <dbReference type="ARBA" id="ARBA00023180"/>
    </source>
</evidence>
<keyword evidence="10" id="KW-0472">Membrane</keyword>
<evidence type="ECO:0000256" key="9">
    <source>
        <dbReference type="ARBA" id="ARBA00022989"/>
    </source>
</evidence>
<name>A0A7N2R8Q5_QUELO</name>
<comment type="subcellular location">
    <subcellularLocation>
        <location evidence="1">Cell membrane</location>
        <topology evidence="1">Single-pass type I membrane protein</topology>
    </subcellularLocation>
</comment>
<dbReference type="InterPro" id="IPR001611">
    <property type="entry name" value="Leu-rich_rpt"/>
</dbReference>
<sequence length="1044" mass="117595">MMMMEGSLLRITLTLFLCLLTIHPNFCTAHSEVRCIESERHALLNFKHDLLDPSNRLASWASDVDCCDWVGVLCHNVTSHVLQLHLRSFFPVRDEFSTDDDQRQRDAQYEAYERSVFGGKINPSLLDLKHLIYLDLSYNDFGGTHIPKFLGSMGRLRYLNLSRAGFVGLIPHQLGNLSNLHYLNLGLNYYENNNLYVKNLQWLSGLPLLQHLDLRIANLSKASDWLQEINKLPSLLELQLSDCELSHFIPPPIPNINFSSLTTLDLSSNRGFYFQNTSILFWVFDLHSLVSLDLSDNQLQGPIPVHLQNLTSLRHLDLSYNNLNSSIPNWLYSCNHLEFLDLGTNILQGTISSSIGNLTSAISIVLSNNELEGKVPRSLGNLCSLREIRLSYNKWSQEISEIFESLTRCVTNGLEILDLSSAQLSGQLIDDLGQFKNLVILSLGYNSISGPIPWSIGNLSSLRSLDLMRNQINGTLPQIFGQLSKLKSLYIGFNMLEGVVLEVHFANLMRLKTLFASQNQLTLEVSDSWTPPFQLNSLVLESWNLGPKFPSWLCSQKQLLSLDISNTGISDAVPPSFWNLTSQLTYLNISHNQIYGEIPHIPMILSYDSIIIDMRSNNFTGPLPCISSNVTFLDLSNNSLSGSISHFLCYKMNEPKNMQFLNLGKNLLLGKLSNCWMMWKNLYALNLGKNNFTGTIPTSIGSLVRLSFLHLDNNRFSGKLPSSLKNCKDLVTIDVAKNDFVGSIPSWIGHRLSSLVILNLHSNNFHGYIPEELCSLTSLQILDLSHDMLFGSIPRCVHNFSAMATGNNSNYPFLLYYSFTGYNSRPFESQSVVIKGKDLEYSTTLQLVKLIDLSNNNLSGEIPEEVTRLKGLQSLNLSFNILTGRIPEKIGDLGFVESIDFSSNQLSGRIPQSKESNQRELFAIKENWRKEGLDEVRFVDVNLMGISNMLKEAFPTMKNWRDCGSSPPKPVSVYLWASWFDRGVAIGGHEEDLEVFASNFANNVPLSISYSYDLVTQFLNYIDNGNFSVNGVLADAPFILHQRL</sequence>
<dbReference type="Proteomes" id="UP000594261">
    <property type="component" value="Chromosome 8"/>
</dbReference>
<dbReference type="Gramene" id="QL08p008451:mrna">
    <property type="protein sequence ID" value="QL08p008451:mrna"/>
    <property type="gene ID" value="QL08p008451"/>
</dbReference>
<dbReference type="Pfam" id="PF13855">
    <property type="entry name" value="LRR_8"/>
    <property type="match status" value="3"/>
</dbReference>
<evidence type="ECO:0000256" key="6">
    <source>
        <dbReference type="ARBA" id="ARBA00022692"/>
    </source>
</evidence>
<dbReference type="AlphaFoldDB" id="A0A7N2R8Q5"/>
<keyword evidence="9" id="KW-1133">Transmembrane helix</keyword>
<keyword evidence="12" id="KW-0325">Glycoprotein</keyword>
<dbReference type="PANTHER" id="PTHR48063:SF100">
    <property type="entry name" value="RECEPTOR-LIKE PROTEIN EIX2"/>
    <property type="match status" value="1"/>
</dbReference>
<dbReference type="SMART" id="SM00365">
    <property type="entry name" value="LRR_SD22"/>
    <property type="match status" value="5"/>
</dbReference>
<dbReference type="PRINTS" id="PR00019">
    <property type="entry name" value="LEURICHRPT"/>
</dbReference>
<organism evidence="15 16">
    <name type="scientific">Quercus lobata</name>
    <name type="common">Valley oak</name>
    <dbReference type="NCBI Taxonomy" id="97700"/>
    <lineage>
        <taxon>Eukaryota</taxon>
        <taxon>Viridiplantae</taxon>
        <taxon>Streptophyta</taxon>
        <taxon>Embryophyta</taxon>
        <taxon>Tracheophyta</taxon>
        <taxon>Spermatophyta</taxon>
        <taxon>Magnoliopsida</taxon>
        <taxon>eudicotyledons</taxon>
        <taxon>Gunneridae</taxon>
        <taxon>Pentapetalae</taxon>
        <taxon>rosids</taxon>
        <taxon>fabids</taxon>
        <taxon>Fagales</taxon>
        <taxon>Fagaceae</taxon>
        <taxon>Quercus</taxon>
    </lineage>
</organism>
<dbReference type="SMART" id="SM00369">
    <property type="entry name" value="LRR_TYP"/>
    <property type="match status" value="7"/>
</dbReference>
<dbReference type="FunFam" id="3.80.10.10:FF:000041">
    <property type="entry name" value="LRR receptor-like serine/threonine-protein kinase ERECTA"/>
    <property type="match status" value="1"/>
</dbReference>
<comment type="similarity">
    <text evidence="2">Belongs to the RLP family.</text>
</comment>
<keyword evidence="16" id="KW-1185">Reference proteome</keyword>
<evidence type="ECO:0000256" key="3">
    <source>
        <dbReference type="ARBA" id="ARBA00022475"/>
    </source>
</evidence>
<evidence type="ECO:0000256" key="11">
    <source>
        <dbReference type="ARBA" id="ARBA00023170"/>
    </source>
</evidence>
<dbReference type="InterPro" id="IPR046956">
    <property type="entry name" value="RLP23-like"/>
</dbReference>
<dbReference type="EnsemblPlants" id="QL08p008451:mrna">
    <property type="protein sequence ID" value="QL08p008451:mrna"/>
    <property type="gene ID" value="QL08p008451"/>
</dbReference>
<evidence type="ECO:0000256" key="1">
    <source>
        <dbReference type="ARBA" id="ARBA00004251"/>
    </source>
</evidence>
<evidence type="ECO:0000256" key="5">
    <source>
        <dbReference type="ARBA" id="ARBA00022614"/>
    </source>
</evidence>
<dbReference type="Gene3D" id="3.80.10.10">
    <property type="entry name" value="Ribonuclease Inhibitor"/>
    <property type="match status" value="6"/>
</dbReference>
<dbReference type="FunFam" id="3.80.10.10:FF:000095">
    <property type="entry name" value="LRR receptor-like serine/threonine-protein kinase GSO1"/>
    <property type="match status" value="1"/>
</dbReference>
<dbReference type="Pfam" id="PF08263">
    <property type="entry name" value="LRRNT_2"/>
    <property type="match status" value="1"/>
</dbReference>
<proteinExistence type="inferred from homology"/>
<evidence type="ECO:0000256" key="13">
    <source>
        <dbReference type="SAM" id="SignalP"/>
    </source>
</evidence>
<keyword evidence="8" id="KW-0677">Repeat</keyword>
<keyword evidence="4" id="KW-0597">Phosphoprotein</keyword>
<keyword evidence="7 13" id="KW-0732">Signal</keyword>
<evidence type="ECO:0000256" key="2">
    <source>
        <dbReference type="ARBA" id="ARBA00009592"/>
    </source>
</evidence>
<dbReference type="Pfam" id="PF00560">
    <property type="entry name" value="LRR_1"/>
    <property type="match status" value="8"/>
</dbReference>
<feature type="domain" description="Leucine-rich repeat-containing N-terminal plant-type" evidence="14">
    <location>
        <begin position="37"/>
        <end position="74"/>
    </location>
</feature>
<dbReference type="GO" id="GO:0005886">
    <property type="term" value="C:plasma membrane"/>
    <property type="evidence" value="ECO:0007669"/>
    <property type="project" value="UniProtKB-SubCell"/>
</dbReference>
<dbReference type="PANTHER" id="PTHR48063">
    <property type="entry name" value="LRR RECEPTOR-LIKE KINASE"/>
    <property type="match status" value="1"/>
</dbReference>
<dbReference type="OMA" id="PYFIDYS"/>
<keyword evidence="3" id="KW-1003">Cell membrane</keyword>
<dbReference type="InParanoid" id="A0A7N2R8Q5"/>
<dbReference type="EMBL" id="LRBV02000008">
    <property type="status" value="NOT_ANNOTATED_CDS"/>
    <property type="molecule type" value="Genomic_DNA"/>
</dbReference>
<keyword evidence="5" id="KW-0433">Leucine-rich repeat</keyword>
<evidence type="ECO:0000256" key="8">
    <source>
        <dbReference type="ARBA" id="ARBA00022737"/>
    </source>
</evidence>